<reference evidence="3 4" key="1">
    <citation type="submission" date="2024-10" db="EMBL/GenBank/DDBJ databases">
        <title>The Natural Products Discovery Center: Release of the First 8490 Sequenced Strains for Exploring Actinobacteria Biosynthetic Diversity.</title>
        <authorList>
            <person name="Kalkreuter E."/>
            <person name="Kautsar S.A."/>
            <person name="Yang D."/>
            <person name="Bader C.D."/>
            <person name="Teijaro C.N."/>
            <person name="Fluegel L."/>
            <person name="Davis C.M."/>
            <person name="Simpson J.R."/>
            <person name="Lauterbach L."/>
            <person name="Steele A.D."/>
            <person name="Gui C."/>
            <person name="Meng S."/>
            <person name="Li G."/>
            <person name="Viehrig K."/>
            <person name="Ye F."/>
            <person name="Su P."/>
            <person name="Kiefer A.F."/>
            <person name="Nichols A."/>
            <person name="Cepeda A.J."/>
            <person name="Yan W."/>
            <person name="Fan B."/>
            <person name="Jiang Y."/>
            <person name="Adhikari A."/>
            <person name="Zheng C.-J."/>
            <person name="Schuster L."/>
            <person name="Cowan T.M."/>
            <person name="Smanski M.J."/>
            <person name="Chevrette M.G."/>
            <person name="De Carvalho L.P.S."/>
            <person name="Shen B."/>
        </authorList>
    </citation>
    <scope>NUCLEOTIDE SEQUENCE [LARGE SCALE GENOMIC DNA]</scope>
    <source>
        <strain evidence="3 4">NPDC000087</strain>
    </source>
</reference>
<feature type="transmembrane region" description="Helical" evidence="2">
    <location>
        <begin position="12"/>
        <end position="33"/>
    </location>
</feature>
<comment type="caution">
    <text evidence="3">The sequence shown here is derived from an EMBL/GenBank/DDBJ whole genome shotgun (WGS) entry which is preliminary data.</text>
</comment>
<evidence type="ECO:0000313" key="3">
    <source>
        <dbReference type="EMBL" id="MFF5296379.1"/>
    </source>
</evidence>
<name>A0ABW6WSU7_9ACTN</name>
<organism evidence="3 4">
    <name type="scientific">Paractinoplanes globisporus</name>
    <dbReference type="NCBI Taxonomy" id="113565"/>
    <lineage>
        <taxon>Bacteria</taxon>
        <taxon>Bacillati</taxon>
        <taxon>Actinomycetota</taxon>
        <taxon>Actinomycetes</taxon>
        <taxon>Micromonosporales</taxon>
        <taxon>Micromonosporaceae</taxon>
        <taxon>Paractinoplanes</taxon>
    </lineage>
</organism>
<sequence>MESRSRRGWNEIASSAAVILAGVIVVVGFGFVASRAMRSDDRNPLPDPPPTAALGGVALPSASPGLIPLGSPSPSPSSASPSLSLPPSPSLTPSRKTTPPPDLGAISLAGGTPASLVDLTGEGARDWVHWGEDGTFSLERDKNGGFAILEGTPTAPRFRHALSPQRFEWTGGDPVDHSDGTPTGIRTCGAGNGFTISAPATTSNRTLRLYVGVVSARGVLSARLTAGSATASATLEQRDASFHPAVYTLTYRAPKAAKINLTWTTTQAFGDGCGGVALEAATLR</sequence>
<protein>
    <submittedName>
        <fullName evidence="3">Uncharacterized protein</fullName>
    </submittedName>
</protein>
<evidence type="ECO:0000256" key="2">
    <source>
        <dbReference type="SAM" id="Phobius"/>
    </source>
</evidence>
<evidence type="ECO:0000256" key="1">
    <source>
        <dbReference type="SAM" id="MobiDB-lite"/>
    </source>
</evidence>
<keyword evidence="2" id="KW-0472">Membrane</keyword>
<dbReference type="Proteomes" id="UP001602245">
    <property type="component" value="Unassembled WGS sequence"/>
</dbReference>
<feature type="region of interest" description="Disordered" evidence="1">
    <location>
        <begin position="39"/>
        <end position="109"/>
    </location>
</feature>
<proteinExistence type="predicted"/>
<dbReference type="RefSeq" id="WP_020517148.1">
    <property type="nucleotide sequence ID" value="NZ_JBIAZU010000008.1"/>
</dbReference>
<gene>
    <name evidence="3" type="ORF">ACFY35_43665</name>
</gene>
<dbReference type="EMBL" id="JBIAZU010000008">
    <property type="protein sequence ID" value="MFF5296379.1"/>
    <property type="molecule type" value="Genomic_DNA"/>
</dbReference>
<keyword evidence="4" id="KW-1185">Reference proteome</keyword>
<accession>A0ABW6WSU7</accession>
<feature type="compositionally biased region" description="Low complexity" evidence="1">
    <location>
        <begin position="58"/>
        <end position="83"/>
    </location>
</feature>
<evidence type="ECO:0000313" key="4">
    <source>
        <dbReference type="Proteomes" id="UP001602245"/>
    </source>
</evidence>
<keyword evidence="2" id="KW-0812">Transmembrane</keyword>
<keyword evidence="2" id="KW-1133">Transmembrane helix</keyword>